<organism evidence="2">
    <name type="scientific">Fervidobacterium thailandense</name>
    <dbReference type="NCBI Taxonomy" id="1008305"/>
    <lineage>
        <taxon>Bacteria</taxon>
        <taxon>Thermotogati</taxon>
        <taxon>Thermotogota</taxon>
        <taxon>Thermotogae</taxon>
        <taxon>Thermotogales</taxon>
        <taxon>Fervidobacteriaceae</taxon>
        <taxon>Fervidobacterium</taxon>
    </lineage>
</organism>
<reference evidence="2" key="1">
    <citation type="journal article" date="2020" name="mSystems">
        <title>Genome- and Community-Level Interaction Insights into Carbon Utilization and Element Cycling Functions of Hydrothermarchaeota in Hydrothermal Sediment.</title>
        <authorList>
            <person name="Zhou Z."/>
            <person name="Liu Y."/>
            <person name="Xu W."/>
            <person name="Pan J."/>
            <person name="Luo Z.H."/>
            <person name="Li M."/>
        </authorList>
    </citation>
    <scope>NUCLEOTIDE SEQUENCE [LARGE SCALE GENOMIC DNA]</scope>
    <source>
        <strain evidence="2">SpSt-609</strain>
    </source>
</reference>
<keyword evidence="1" id="KW-1133">Transmembrane helix</keyword>
<protein>
    <submittedName>
        <fullName evidence="2">Uncharacterized protein</fullName>
    </submittedName>
</protein>
<dbReference type="EMBL" id="DSZY01000014">
    <property type="protein sequence ID" value="HGU40124.1"/>
    <property type="molecule type" value="Genomic_DNA"/>
</dbReference>
<dbReference type="AlphaFoldDB" id="A0A7C4VT11"/>
<keyword evidence="1" id="KW-0472">Membrane</keyword>
<proteinExistence type="predicted"/>
<evidence type="ECO:0000313" key="2">
    <source>
        <dbReference type="EMBL" id="HGU40124.1"/>
    </source>
</evidence>
<name>A0A7C4VT11_9BACT</name>
<keyword evidence="1" id="KW-0812">Transmembrane</keyword>
<gene>
    <name evidence="2" type="ORF">ENT77_02890</name>
</gene>
<accession>A0A7C4VT11</accession>
<feature type="transmembrane region" description="Helical" evidence="1">
    <location>
        <begin position="45"/>
        <end position="72"/>
    </location>
</feature>
<evidence type="ECO:0000256" key="1">
    <source>
        <dbReference type="SAM" id="Phobius"/>
    </source>
</evidence>
<comment type="caution">
    <text evidence="2">The sequence shown here is derived from an EMBL/GenBank/DDBJ whole genome shotgun (WGS) entry which is preliminary data.</text>
</comment>
<sequence>MVLRLILVVVGYVLLLGYIRTKVLPLKLKYANAFFVLGLLFHTFAAFTLSITLLTISLISIIVFFLALLYMFGW</sequence>